<name>A0A6A6HPK9_VIRVR</name>
<evidence type="ECO:0000256" key="1">
    <source>
        <dbReference type="ARBA" id="ARBA00004240"/>
    </source>
</evidence>
<reference evidence="14" key="1">
    <citation type="journal article" date="2020" name="Stud. Mycol.">
        <title>101 Dothideomycetes genomes: a test case for predicting lifestyles and emergence of pathogens.</title>
        <authorList>
            <person name="Haridas S."/>
            <person name="Albert R."/>
            <person name="Binder M."/>
            <person name="Bloem J."/>
            <person name="Labutti K."/>
            <person name="Salamov A."/>
            <person name="Andreopoulos B."/>
            <person name="Baker S."/>
            <person name="Barry K."/>
            <person name="Bills G."/>
            <person name="Bluhm B."/>
            <person name="Cannon C."/>
            <person name="Castanera R."/>
            <person name="Culley D."/>
            <person name="Daum C."/>
            <person name="Ezra D."/>
            <person name="Gonzalez J."/>
            <person name="Henrissat B."/>
            <person name="Kuo A."/>
            <person name="Liang C."/>
            <person name="Lipzen A."/>
            <person name="Lutzoni F."/>
            <person name="Magnuson J."/>
            <person name="Mondo S."/>
            <person name="Nolan M."/>
            <person name="Ohm R."/>
            <person name="Pangilinan J."/>
            <person name="Park H.-J."/>
            <person name="Ramirez L."/>
            <person name="Alfaro M."/>
            <person name="Sun H."/>
            <person name="Tritt A."/>
            <person name="Yoshinaga Y."/>
            <person name="Zwiers L.-H."/>
            <person name="Turgeon B."/>
            <person name="Goodwin S."/>
            <person name="Spatafora J."/>
            <person name="Crous P."/>
            <person name="Grigoriev I."/>
        </authorList>
    </citation>
    <scope>NUCLEOTIDE SEQUENCE</scope>
    <source>
        <strain evidence="14">Tuck. ex Michener</strain>
    </source>
</reference>
<keyword evidence="5" id="KW-0963">Cytoplasm</keyword>
<comment type="similarity">
    <text evidence="3">Belongs to the proteasome inhibitor PI31 family.</text>
</comment>
<feature type="region of interest" description="Disordered" evidence="11">
    <location>
        <begin position="326"/>
        <end position="401"/>
    </location>
</feature>
<dbReference type="GO" id="GO:0000502">
    <property type="term" value="C:proteasome complex"/>
    <property type="evidence" value="ECO:0007669"/>
    <property type="project" value="UniProtKB-KW"/>
</dbReference>
<dbReference type="AlphaFoldDB" id="A0A6A6HPK9"/>
<dbReference type="GO" id="GO:0070628">
    <property type="term" value="F:proteasome binding"/>
    <property type="evidence" value="ECO:0007669"/>
    <property type="project" value="InterPro"/>
</dbReference>
<evidence type="ECO:0000256" key="3">
    <source>
        <dbReference type="ARBA" id="ARBA00006405"/>
    </source>
</evidence>
<dbReference type="Proteomes" id="UP000800092">
    <property type="component" value="Unassembled WGS sequence"/>
</dbReference>
<evidence type="ECO:0000256" key="2">
    <source>
        <dbReference type="ARBA" id="ARBA00004496"/>
    </source>
</evidence>
<keyword evidence="6" id="KW-0597">Phosphoprotein</keyword>
<evidence type="ECO:0000313" key="14">
    <source>
        <dbReference type="EMBL" id="KAF2240084.1"/>
    </source>
</evidence>
<feature type="compositionally biased region" description="Gly residues" evidence="11">
    <location>
        <begin position="371"/>
        <end position="386"/>
    </location>
</feature>
<comment type="subcellular location">
    <subcellularLocation>
        <location evidence="2">Cytoplasm</location>
    </subcellularLocation>
    <subcellularLocation>
        <location evidence="1">Endoplasmic reticulum</location>
    </subcellularLocation>
</comment>
<dbReference type="GO" id="GO:0005783">
    <property type="term" value="C:endoplasmic reticulum"/>
    <property type="evidence" value="ECO:0007669"/>
    <property type="project" value="UniProtKB-SubCell"/>
</dbReference>
<feature type="domain" description="PI31 proteasome regulator C-terminal" evidence="12">
    <location>
        <begin position="290"/>
        <end position="358"/>
    </location>
</feature>
<keyword evidence="4" id="KW-0488">Methylation</keyword>
<accession>A0A6A6HPK9</accession>
<sequence>MVGSSSPGGNPLSAGSLSSFMATSLPRDQKPQIKNVFEAVALVVNAGMLSVGFRLIGLGEDHKIETHSDAEKPNPLPAEWNTSTTYSFRYAHSQSSMEYLVKINRLGSKAHVMGMGLGDEKTATFEVVAKDFISESSLPATPLPPDAALEDALQPLQNIFISPGRLSDLGSLLRVAMIQKLIPSLHKEGYEETQEQTSQDGQDANSSSRRPRNDDADPSRLPRPPAHDPLRDDPIDPQPARPHPFDDPLRLPPRRPVPAGDFPPPDFEDEHEILRGPRGAGRPFPPGGNIGESDLYPAGLGPHDPIRGGVGPGFGGMGGGMHPTFDDPLFAGRRGGERGGLGGYGNAPPGARYDPVGPGDAPMDRGRIPRGPGGGGFGGPGGGFGGRPPNPFSGFGSGDFI</sequence>
<evidence type="ECO:0000256" key="11">
    <source>
        <dbReference type="SAM" id="MobiDB-lite"/>
    </source>
</evidence>
<feature type="domain" description="PI31 proteasome regulator N-terminal" evidence="13">
    <location>
        <begin position="30"/>
        <end position="188"/>
    </location>
</feature>
<feature type="compositionally biased region" description="Polar residues" evidence="11">
    <location>
        <begin position="195"/>
        <end position="208"/>
    </location>
</feature>
<dbReference type="GO" id="GO:0004866">
    <property type="term" value="F:endopeptidase inhibitor activity"/>
    <property type="evidence" value="ECO:0007669"/>
    <property type="project" value="InterPro"/>
</dbReference>
<proteinExistence type="inferred from homology"/>
<evidence type="ECO:0000256" key="9">
    <source>
        <dbReference type="ARBA" id="ARBA00022990"/>
    </source>
</evidence>
<keyword evidence="9" id="KW-0007">Acetylation</keyword>
<feature type="compositionally biased region" description="Pro residues" evidence="11">
    <location>
        <begin position="250"/>
        <end position="265"/>
    </location>
</feature>
<protein>
    <submittedName>
        <fullName evidence="14">Uncharacterized protein</fullName>
    </submittedName>
</protein>
<feature type="region of interest" description="Disordered" evidence="11">
    <location>
        <begin position="188"/>
        <end position="294"/>
    </location>
</feature>
<gene>
    <name evidence="14" type="ORF">EV356DRAFT_521396</name>
</gene>
<dbReference type="OrthoDB" id="68090at2759"/>
<keyword evidence="15" id="KW-1185">Reference proteome</keyword>
<evidence type="ECO:0000256" key="5">
    <source>
        <dbReference type="ARBA" id="ARBA00022490"/>
    </source>
</evidence>
<feature type="compositionally biased region" description="Basic and acidic residues" evidence="11">
    <location>
        <begin position="211"/>
        <end position="234"/>
    </location>
</feature>
<evidence type="ECO:0000256" key="6">
    <source>
        <dbReference type="ARBA" id="ARBA00022553"/>
    </source>
</evidence>
<evidence type="ECO:0000256" key="10">
    <source>
        <dbReference type="ARBA" id="ARBA00024805"/>
    </source>
</evidence>
<evidence type="ECO:0000256" key="7">
    <source>
        <dbReference type="ARBA" id="ARBA00022824"/>
    </source>
</evidence>
<evidence type="ECO:0000256" key="8">
    <source>
        <dbReference type="ARBA" id="ARBA00022942"/>
    </source>
</evidence>
<keyword evidence="7" id="KW-0256">Endoplasmic reticulum</keyword>
<evidence type="ECO:0000259" key="13">
    <source>
        <dbReference type="Pfam" id="PF11566"/>
    </source>
</evidence>
<dbReference type="EMBL" id="ML991771">
    <property type="protein sequence ID" value="KAF2240084.1"/>
    <property type="molecule type" value="Genomic_DNA"/>
</dbReference>
<dbReference type="GO" id="GO:0043161">
    <property type="term" value="P:proteasome-mediated ubiquitin-dependent protein catabolic process"/>
    <property type="evidence" value="ECO:0007669"/>
    <property type="project" value="InterPro"/>
</dbReference>
<evidence type="ECO:0000256" key="4">
    <source>
        <dbReference type="ARBA" id="ARBA00022481"/>
    </source>
</evidence>
<evidence type="ECO:0000259" key="12">
    <source>
        <dbReference type="Pfam" id="PF08577"/>
    </source>
</evidence>
<dbReference type="PANTHER" id="PTHR13266">
    <property type="entry name" value="PROTEASOME INHIBITOR"/>
    <property type="match status" value="1"/>
</dbReference>
<dbReference type="InterPro" id="IPR013886">
    <property type="entry name" value="PI31_Prot_C"/>
</dbReference>
<dbReference type="InterPro" id="IPR045128">
    <property type="entry name" value="PI31-like"/>
</dbReference>
<dbReference type="InterPro" id="IPR021625">
    <property type="entry name" value="PI31_Prot_N"/>
</dbReference>
<organism evidence="14 15">
    <name type="scientific">Viridothelium virens</name>
    <name type="common">Speckled blister lichen</name>
    <name type="synonym">Trypethelium virens</name>
    <dbReference type="NCBI Taxonomy" id="1048519"/>
    <lineage>
        <taxon>Eukaryota</taxon>
        <taxon>Fungi</taxon>
        <taxon>Dikarya</taxon>
        <taxon>Ascomycota</taxon>
        <taxon>Pezizomycotina</taxon>
        <taxon>Dothideomycetes</taxon>
        <taxon>Dothideomycetes incertae sedis</taxon>
        <taxon>Trypetheliales</taxon>
        <taxon>Trypetheliaceae</taxon>
        <taxon>Viridothelium</taxon>
    </lineage>
</organism>
<dbReference type="Gene3D" id="3.40.1000.30">
    <property type="match status" value="1"/>
</dbReference>
<comment type="function">
    <text evidence="10">Plays an important role in control of proteasome function. Inhibits the hydrolysis of protein and peptide substrates by the 20S proteasome. Also inhibits the activation of the proteasome by the proteasome regulatory proteins PA700 and PA28.</text>
</comment>
<dbReference type="Pfam" id="PF08577">
    <property type="entry name" value="PI31_Prot_C"/>
    <property type="match status" value="1"/>
</dbReference>
<dbReference type="Pfam" id="PF11566">
    <property type="entry name" value="PI31_Prot_N"/>
    <property type="match status" value="1"/>
</dbReference>
<keyword evidence="8" id="KW-0647">Proteasome</keyword>
<evidence type="ECO:0000313" key="15">
    <source>
        <dbReference type="Proteomes" id="UP000800092"/>
    </source>
</evidence>
<dbReference type="PANTHER" id="PTHR13266:SF1">
    <property type="entry name" value="PROTEASOME INHIBITOR PI31 SUBUNIT"/>
    <property type="match status" value="1"/>
</dbReference>